<name>A0ABV4Z1I2_9BACI</name>
<gene>
    <name evidence="12" type="ORF">P5G62_023895</name>
</gene>
<dbReference type="InterPro" id="IPR013656">
    <property type="entry name" value="PAS_4"/>
</dbReference>
<keyword evidence="7 12" id="KW-0067">ATP-binding</keyword>
<dbReference type="SMART" id="SM00387">
    <property type="entry name" value="HATPase_c"/>
    <property type="match status" value="1"/>
</dbReference>
<organism evidence="12 13">
    <name type="scientific">Neobacillus driksii</name>
    <dbReference type="NCBI Taxonomy" id="3035913"/>
    <lineage>
        <taxon>Bacteria</taxon>
        <taxon>Bacillati</taxon>
        <taxon>Bacillota</taxon>
        <taxon>Bacilli</taxon>
        <taxon>Bacillales</taxon>
        <taxon>Bacillaceae</taxon>
        <taxon>Neobacillus</taxon>
    </lineage>
</organism>
<keyword evidence="4" id="KW-0808">Transferase</keyword>
<keyword evidence="9" id="KW-0472">Membrane</keyword>
<feature type="transmembrane region" description="Helical" evidence="9">
    <location>
        <begin position="87"/>
        <end position="103"/>
    </location>
</feature>
<dbReference type="Gene3D" id="3.30.450.20">
    <property type="entry name" value="PAS domain"/>
    <property type="match status" value="1"/>
</dbReference>
<evidence type="ECO:0000256" key="7">
    <source>
        <dbReference type="ARBA" id="ARBA00022840"/>
    </source>
</evidence>
<dbReference type="SUPFAM" id="SSF47384">
    <property type="entry name" value="Homodimeric domain of signal transducing histidine kinase"/>
    <property type="match status" value="1"/>
</dbReference>
<dbReference type="Gene3D" id="3.30.565.10">
    <property type="entry name" value="Histidine kinase-like ATPase, C-terminal domain"/>
    <property type="match status" value="1"/>
</dbReference>
<evidence type="ECO:0000256" key="8">
    <source>
        <dbReference type="ARBA" id="ARBA00023012"/>
    </source>
</evidence>
<dbReference type="Pfam" id="PF00512">
    <property type="entry name" value="HisKA"/>
    <property type="match status" value="1"/>
</dbReference>
<dbReference type="PANTHER" id="PTHR43065">
    <property type="entry name" value="SENSOR HISTIDINE KINASE"/>
    <property type="match status" value="1"/>
</dbReference>
<dbReference type="RefSeq" id="WP_306074706.1">
    <property type="nucleotide sequence ID" value="NZ_JAROBZ020000002.1"/>
</dbReference>
<dbReference type="PRINTS" id="PR00344">
    <property type="entry name" value="BCTRLSENSOR"/>
</dbReference>
<keyword evidence="3" id="KW-0597">Phosphoprotein</keyword>
<keyword evidence="6" id="KW-0418">Kinase</keyword>
<keyword evidence="5" id="KW-0547">Nucleotide-binding</keyword>
<evidence type="ECO:0000259" key="10">
    <source>
        <dbReference type="PROSITE" id="PS50109"/>
    </source>
</evidence>
<evidence type="ECO:0000259" key="11">
    <source>
        <dbReference type="PROSITE" id="PS50113"/>
    </source>
</evidence>
<proteinExistence type="predicted"/>
<keyword evidence="8" id="KW-0902">Two-component regulatory system</keyword>
<keyword evidence="9" id="KW-1133">Transmembrane helix</keyword>
<feature type="transmembrane region" description="Helical" evidence="9">
    <location>
        <begin position="12"/>
        <end position="30"/>
    </location>
</feature>
<dbReference type="EMBL" id="JAROBZ020000002">
    <property type="protein sequence ID" value="MFB3170153.1"/>
    <property type="molecule type" value="Genomic_DNA"/>
</dbReference>
<dbReference type="GO" id="GO:0005524">
    <property type="term" value="F:ATP binding"/>
    <property type="evidence" value="ECO:0007669"/>
    <property type="project" value="UniProtKB-KW"/>
</dbReference>
<dbReference type="InterPro" id="IPR036097">
    <property type="entry name" value="HisK_dim/P_sf"/>
</dbReference>
<protein>
    <recommendedName>
        <fullName evidence="2">histidine kinase</fullName>
        <ecNumber evidence="2">2.7.13.3</ecNumber>
    </recommendedName>
</protein>
<feature type="transmembrane region" description="Helical" evidence="9">
    <location>
        <begin position="110"/>
        <end position="127"/>
    </location>
</feature>
<dbReference type="InterPro" id="IPR000700">
    <property type="entry name" value="PAS-assoc_C"/>
</dbReference>
<feature type="transmembrane region" description="Helical" evidence="9">
    <location>
        <begin position="36"/>
        <end position="57"/>
    </location>
</feature>
<evidence type="ECO:0000256" key="6">
    <source>
        <dbReference type="ARBA" id="ARBA00022777"/>
    </source>
</evidence>
<evidence type="ECO:0000313" key="13">
    <source>
        <dbReference type="Proteomes" id="UP001241748"/>
    </source>
</evidence>
<dbReference type="SMART" id="SM00388">
    <property type="entry name" value="HisKA"/>
    <property type="match status" value="1"/>
</dbReference>
<dbReference type="EC" id="2.7.13.3" evidence="2"/>
<accession>A0ABV4Z1I2</accession>
<evidence type="ECO:0000256" key="3">
    <source>
        <dbReference type="ARBA" id="ARBA00022553"/>
    </source>
</evidence>
<dbReference type="Pfam" id="PF02518">
    <property type="entry name" value="HATPase_c"/>
    <property type="match status" value="1"/>
</dbReference>
<evidence type="ECO:0000256" key="2">
    <source>
        <dbReference type="ARBA" id="ARBA00012438"/>
    </source>
</evidence>
<dbReference type="NCBIfam" id="TIGR00229">
    <property type="entry name" value="sensory_box"/>
    <property type="match status" value="1"/>
</dbReference>
<comment type="caution">
    <text evidence="12">The sequence shown here is derived from an EMBL/GenBank/DDBJ whole genome shotgun (WGS) entry which is preliminary data.</text>
</comment>
<dbReference type="InterPro" id="IPR003661">
    <property type="entry name" value="HisK_dim/P_dom"/>
</dbReference>
<dbReference type="PANTHER" id="PTHR43065:SF34">
    <property type="entry name" value="SPORULATION KINASE A"/>
    <property type="match status" value="1"/>
</dbReference>
<dbReference type="InterPro" id="IPR005467">
    <property type="entry name" value="His_kinase_dom"/>
</dbReference>
<evidence type="ECO:0000256" key="5">
    <source>
        <dbReference type="ARBA" id="ARBA00022741"/>
    </source>
</evidence>
<dbReference type="Pfam" id="PF08448">
    <property type="entry name" value="PAS_4"/>
    <property type="match status" value="1"/>
</dbReference>
<feature type="domain" description="Histidine kinase" evidence="10">
    <location>
        <begin position="320"/>
        <end position="524"/>
    </location>
</feature>
<comment type="catalytic activity">
    <reaction evidence="1">
        <text>ATP + protein L-histidine = ADP + protein N-phospho-L-histidine.</text>
        <dbReference type="EC" id="2.7.13.3"/>
    </reaction>
</comment>
<dbReference type="Proteomes" id="UP001241748">
    <property type="component" value="Unassembled WGS sequence"/>
</dbReference>
<dbReference type="SUPFAM" id="SSF55785">
    <property type="entry name" value="PYP-like sensor domain (PAS domain)"/>
    <property type="match status" value="1"/>
</dbReference>
<dbReference type="InterPro" id="IPR035965">
    <property type="entry name" value="PAS-like_dom_sf"/>
</dbReference>
<dbReference type="CDD" id="cd00082">
    <property type="entry name" value="HisKA"/>
    <property type="match status" value="1"/>
</dbReference>
<reference evidence="12 13" key="1">
    <citation type="submission" date="2024-05" db="EMBL/GenBank/DDBJ databases">
        <authorList>
            <person name="Venkateswaran K."/>
        </authorList>
    </citation>
    <scope>NUCLEOTIDE SEQUENCE [LARGE SCALE GENOMIC DNA]</scope>
    <source>
        <strain evidence="12 13">179-C4-2-HS</strain>
    </source>
</reference>
<feature type="domain" description="PAC" evidence="11">
    <location>
        <begin position="255"/>
        <end position="307"/>
    </location>
</feature>
<sequence length="524" mass="60358">MDIQKLHNKNVLLISILWGCFILCMLVQILKDKDPLFISILFGSGILVCGTISIFVYKKIFIEQTMYLCVLGMSFVTFVLIDNEPVIANFYLIFLVIFILSLYQDYRPVILMSILSIFIGAHFYKYEDRLNYTYREGDFSYFLFTLSVTFLVAFLQIRYSRAVERNDNAQKEEVRKDNEQQILALINSMPDLIYIQDSTGRFIEMNEYAKDLFKLKDMDYRNKQLDELFFENVWFRNFHNCFANDEISWEKGTPYRFELDLSIGDGFSAIFDIIKVPTFNTDGSRKNLLVIGRNITEQKKASDLLLRSEKLAVVGELAAGVAHEIRNPLTSIKGFIQLANQVREFNPDYVQIMLSEIVRIESIVSEYLSLAKPNQNSPKSLQRMDHLVKNVVTLFESQTNLRNIMIHSELDQSYQIMSNPNEIKQVLINIFQNAIEAIGSNGDIFIYLRNVPESGVEIIFIDNGCGIEEERLKKIGEPFFSTKEKGTGLGLLTSNRIIEKHNGTIKITSEVNKGTEVRVFLPTS</sequence>
<keyword evidence="13" id="KW-1185">Reference proteome</keyword>
<dbReference type="PROSITE" id="PS50113">
    <property type="entry name" value="PAC"/>
    <property type="match status" value="1"/>
</dbReference>
<keyword evidence="9" id="KW-0812">Transmembrane</keyword>
<dbReference type="InterPro" id="IPR003594">
    <property type="entry name" value="HATPase_dom"/>
</dbReference>
<dbReference type="Gene3D" id="1.10.287.130">
    <property type="match status" value="1"/>
</dbReference>
<dbReference type="InterPro" id="IPR004358">
    <property type="entry name" value="Sig_transdc_His_kin-like_C"/>
</dbReference>
<dbReference type="InterPro" id="IPR000014">
    <property type="entry name" value="PAS"/>
</dbReference>
<evidence type="ECO:0000256" key="1">
    <source>
        <dbReference type="ARBA" id="ARBA00000085"/>
    </source>
</evidence>
<dbReference type="InterPro" id="IPR036890">
    <property type="entry name" value="HATPase_C_sf"/>
</dbReference>
<evidence type="ECO:0000256" key="9">
    <source>
        <dbReference type="SAM" id="Phobius"/>
    </source>
</evidence>
<dbReference type="SUPFAM" id="SSF55874">
    <property type="entry name" value="ATPase domain of HSP90 chaperone/DNA topoisomerase II/histidine kinase"/>
    <property type="match status" value="1"/>
</dbReference>
<dbReference type="PROSITE" id="PS50109">
    <property type="entry name" value="HIS_KIN"/>
    <property type="match status" value="1"/>
</dbReference>
<evidence type="ECO:0000256" key="4">
    <source>
        <dbReference type="ARBA" id="ARBA00022679"/>
    </source>
</evidence>
<feature type="transmembrane region" description="Helical" evidence="9">
    <location>
        <begin position="139"/>
        <end position="157"/>
    </location>
</feature>
<evidence type="ECO:0000313" key="12">
    <source>
        <dbReference type="EMBL" id="MFB3170153.1"/>
    </source>
</evidence>